<evidence type="ECO:0000313" key="2">
    <source>
        <dbReference type="Proteomes" id="UP000204095"/>
    </source>
</evidence>
<gene>
    <name evidence="1" type="primary">N811R</name>
    <name evidence="1" type="ORF">FR483_N811R</name>
</gene>
<dbReference type="EMBL" id="DQ890022">
    <property type="protein sequence ID" value="ABT16096.1"/>
    <property type="molecule type" value="Genomic_DNA"/>
</dbReference>
<dbReference type="KEGG" id="vg:5364307"/>
<dbReference type="GeneID" id="5364307"/>
<dbReference type="RefSeq" id="YP_001426443.1">
    <property type="nucleotide sequence ID" value="NC_008603.1"/>
</dbReference>
<reference evidence="1 2" key="1">
    <citation type="journal article" date="2007" name="Virology">
        <title>Sequence and annotation of the 314-kb MT325 and the 321-kb FR483 viruses that infect Chlorella Pbi.</title>
        <authorList>
            <person name="Fitzgerald L.A."/>
            <person name="Graves M.V."/>
            <person name="Li X."/>
            <person name="Feldblyum T."/>
            <person name="Hartigan J."/>
            <person name="Van Etten J.L."/>
        </authorList>
    </citation>
    <scope>NUCLEOTIDE SEQUENCE [LARGE SCALE GENOMIC DNA]</scope>
    <source>
        <strain evidence="1 2">FR483</strain>
    </source>
</reference>
<evidence type="ECO:0000313" key="1">
    <source>
        <dbReference type="EMBL" id="ABT16096.1"/>
    </source>
</evidence>
<dbReference type="OrthoDB" id="972at10501"/>
<sequence>MKSAIVISLMLLLSSAFAKKCDCRDDSSKSITKECQITFYTDDPAENDGYTTTADGSELDASQNIIAVSHDMYETLEHKKIRIDGEIYTVRDICSSCTDDHLHIDMLVSSKKEAFERGVYFTECEIIDD</sequence>
<name>A7J8G5_PBCVF</name>
<organism evidence="1 2">
    <name type="scientific">Paramecium bursaria Chlorella virus FR483</name>
    <name type="common">PBCV-FR483</name>
    <dbReference type="NCBI Taxonomy" id="399781"/>
    <lineage>
        <taxon>Viruses</taxon>
        <taxon>Varidnaviria</taxon>
        <taxon>Bamfordvirae</taxon>
        <taxon>Nucleocytoviricota</taxon>
        <taxon>Megaviricetes</taxon>
        <taxon>Algavirales</taxon>
        <taxon>Phycodnaviridae</taxon>
        <taxon>Chlorovirus</taxon>
        <taxon>Chlorovirus conductrix</taxon>
        <taxon>Paramecium bursaria Chlorella virus A1</taxon>
    </lineage>
</organism>
<organismHost>
    <name type="scientific">Paramecium bursaria</name>
    <dbReference type="NCBI Taxonomy" id="74790"/>
</organismHost>
<accession>A7J8G5</accession>
<proteinExistence type="predicted"/>
<dbReference type="Proteomes" id="UP000204095">
    <property type="component" value="Segment"/>
</dbReference>
<protein>
    <submittedName>
        <fullName evidence="1">Uncharacterized protein N811R</fullName>
    </submittedName>
</protein>